<protein>
    <recommendedName>
        <fullName evidence="4">Protein JASON</fullName>
    </recommendedName>
</protein>
<feature type="region of interest" description="Disordered" evidence="1">
    <location>
        <begin position="141"/>
        <end position="164"/>
    </location>
</feature>
<evidence type="ECO:0000313" key="3">
    <source>
        <dbReference type="Proteomes" id="UP001234989"/>
    </source>
</evidence>
<keyword evidence="3" id="KW-1185">Reference proteome</keyword>
<evidence type="ECO:0000313" key="2">
    <source>
        <dbReference type="EMBL" id="WMV47453.1"/>
    </source>
</evidence>
<feature type="region of interest" description="Disordered" evidence="1">
    <location>
        <begin position="185"/>
        <end position="276"/>
    </location>
</feature>
<evidence type="ECO:0000256" key="1">
    <source>
        <dbReference type="SAM" id="MobiDB-lite"/>
    </source>
</evidence>
<dbReference type="Proteomes" id="UP001234989">
    <property type="component" value="Chromosome 9"/>
</dbReference>
<accession>A0AAF0UJ83</accession>
<sequence length="536" mass="59262">MGCFLGCFGGDKDKKCRKNRKKVIPRDQGIVEFVLYLSKDSSFYHGFDDGNLTEALSKVDSPSAHGSGKFIMMGFWLWDFWKQFLYLREVVVRSGYTLSSPDPTCGISLGARVNLVGNSLLSRGSVKKHVCQDAQRSIISTEQSITEEPSGLVTEARDRPEEQLSLSARKKVTFDSKITTYEPVSVYESTDSLPETKKSGEEEREEEGSLAKSSKSNSSSEGGSVVSSVGSYPTNHRYQNCRDSDDEAEEFGDSDVDEECDLDDDEEYGDSDCEGGQVWSESVLADKSFYQVKEQEVDSPTLMFGVPEKETRKGETKGYVRDRSAYIHPVLNPVENLSQWKSVKSKAAEPMKLLPQKENCTAEVEGPRASFSLEPTFKQSSFSFKTKPKDQEIGVDASLSNWLFTPDTTKKAGSSALETVTSEKSMSQGSNSMMSFEDRPILGVLTVEQLKQHSATSSPRKSPCRSPDEMPIIGTVGTYWNPLGSAKDSGSVSSFKGIPNSTSKYREDKRVNWHSTPFEARLDRALKEGATEASIA</sequence>
<dbReference type="InterPro" id="IPR039300">
    <property type="entry name" value="JASON"/>
</dbReference>
<dbReference type="AlphaFoldDB" id="A0AAF0UJ83"/>
<gene>
    <name evidence="2" type="ORF">MTR67_040838</name>
</gene>
<dbReference type="PANTHER" id="PTHR33318">
    <property type="entry name" value="ASPARTYL/GLUTAMYL-TRNA(ASN/GLN) AMIDOTRANSFERASE SUBUNIT"/>
    <property type="match status" value="1"/>
</dbReference>
<proteinExistence type="predicted"/>
<dbReference type="PANTHER" id="PTHR33318:SF4">
    <property type="entry name" value="OS04G0511700 PROTEIN"/>
    <property type="match status" value="1"/>
</dbReference>
<feature type="compositionally biased region" description="Polar residues" evidence="1">
    <location>
        <begin position="416"/>
        <end position="434"/>
    </location>
</feature>
<dbReference type="GO" id="GO:0007142">
    <property type="term" value="P:male meiosis II"/>
    <property type="evidence" value="ECO:0007669"/>
    <property type="project" value="InterPro"/>
</dbReference>
<evidence type="ECO:0008006" key="4">
    <source>
        <dbReference type="Google" id="ProtNLM"/>
    </source>
</evidence>
<feature type="region of interest" description="Disordered" evidence="1">
    <location>
        <begin position="451"/>
        <end position="470"/>
    </location>
</feature>
<feature type="compositionally biased region" description="Acidic residues" evidence="1">
    <location>
        <begin position="244"/>
        <end position="273"/>
    </location>
</feature>
<organism evidence="2 3">
    <name type="scientific">Solanum verrucosum</name>
    <dbReference type="NCBI Taxonomy" id="315347"/>
    <lineage>
        <taxon>Eukaryota</taxon>
        <taxon>Viridiplantae</taxon>
        <taxon>Streptophyta</taxon>
        <taxon>Embryophyta</taxon>
        <taxon>Tracheophyta</taxon>
        <taxon>Spermatophyta</taxon>
        <taxon>Magnoliopsida</taxon>
        <taxon>eudicotyledons</taxon>
        <taxon>Gunneridae</taxon>
        <taxon>Pentapetalae</taxon>
        <taxon>asterids</taxon>
        <taxon>lamiids</taxon>
        <taxon>Solanales</taxon>
        <taxon>Solanaceae</taxon>
        <taxon>Solanoideae</taxon>
        <taxon>Solaneae</taxon>
        <taxon>Solanum</taxon>
    </lineage>
</organism>
<feature type="compositionally biased region" description="Low complexity" evidence="1">
    <location>
        <begin position="213"/>
        <end position="231"/>
    </location>
</feature>
<name>A0AAF0UJ83_SOLVR</name>
<feature type="region of interest" description="Disordered" evidence="1">
    <location>
        <begin position="409"/>
        <end position="434"/>
    </location>
</feature>
<dbReference type="EMBL" id="CP133620">
    <property type="protein sequence ID" value="WMV47453.1"/>
    <property type="molecule type" value="Genomic_DNA"/>
</dbReference>
<reference evidence="2" key="1">
    <citation type="submission" date="2023-08" db="EMBL/GenBank/DDBJ databases">
        <title>A de novo genome assembly of Solanum verrucosum Schlechtendal, a Mexican diploid species geographically isolated from the other diploid A-genome species in potato relatives.</title>
        <authorList>
            <person name="Hosaka K."/>
        </authorList>
    </citation>
    <scope>NUCLEOTIDE SEQUENCE</scope>
    <source>
        <tissue evidence="2">Young leaves</tissue>
    </source>
</reference>